<dbReference type="Proteomes" id="UP000199520">
    <property type="component" value="Unassembled WGS sequence"/>
</dbReference>
<reference evidence="2" key="1">
    <citation type="submission" date="2016-10" db="EMBL/GenBank/DDBJ databases">
        <authorList>
            <person name="Varghese N."/>
            <person name="Submissions S."/>
        </authorList>
    </citation>
    <scope>NUCLEOTIDE SEQUENCE [LARGE SCALE GENOMIC DNA]</scope>
    <source>
        <strain evidence="2">DSM 13327</strain>
    </source>
</reference>
<organism evidence="1 2">
    <name type="scientific">Pelosinus propionicus DSM 13327</name>
    <dbReference type="NCBI Taxonomy" id="1123291"/>
    <lineage>
        <taxon>Bacteria</taxon>
        <taxon>Bacillati</taxon>
        <taxon>Bacillota</taxon>
        <taxon>Negativicutes</taxon>
        <taxon>Selenomonadales</taxon>
        <taxon>Sporomusaceae</taxon>
        <taxon>Pelosinus</taxon>
    </lineage>
</organism>
<accession>A0A1I4NFJ8</accession>
<evidence type="ECO:0000313" key="1">
    <source>
        <dbReference type="EMBL" id="SFM14271.1"/>
    </source>
</evidence>
<proteinExistence type="predicted"/>
<protein>
    <submittedName>
        <fullName evidence="1">Uncharacterized protein</fullName>
    </submittedName>
</protein>
<keyword evidence="2" id="KW-1185">Reference proteome</keyword>
<name>A0A1I4NFJ8_9FIRM</name>
<evidence type="ECO:0000313" key="2">
    <source>
        <dbReference type="Proteomes" id="UP000199520"/>
    </source>
</evidence>
<dbReference type="EMBL" id="FOTS01000046">
    <property type="protein sequence ID" value="SFM14271.1"/>
    <property type="molecule type" value="Genomic_DNA"/>
</dbReference>
<gene>
    <name evidence="1" type="ORF">SAMN04490355_10461</name>
</gene>
<dbReference type="RefSeq" id="WP_090941575.1">
    <property type="nucleotide sequence ID" value="NZ_FOTS01000046.1"/>
</dbReference>
<dbReference type="AlphaFoldDB" id="A0A1I4NFJ8"/>
<sequence>MSEQKEILQKQLQLLSERSEHCLDGDRKLSTADKIFQLELSVDETKTKNAFCKFFLQDVSRLSVEELSEYLSEIFLIKNDGSINVFFKFKKDASNCL</sequence>
<dbReference type="STRING" id="1123291.SAMN04490355_10461"/>